<name>A0A0C2SCP1_AMAMK</name>
<keyword evidence="2" id="KW-1185">Reference proteome</keyword>
<gene>
    <name evidence="1" type="ORF">M378DRAFT_167816</name>
</gene>
<dbReference type="InParanoid" id="A0A0C2SCP1"/>
<dbReference type="Proteomes" id="UP000054549">
    <property type="component" value="Unassembled WGS sequence"/>
</dbReference>
<protein>
    <submittedName>
        <fullName evidence="1">Uncharacterized protein</fullName>
    </submittedName>
</protein>
<evidence type="ECO:0000313" key="1">
    <source>
        <dbReference type="EMBL" id="KIL60715.1"/>
    </source>
</evidence>
<evidence type="ECO:0000313" key="2">
    <source>
        <dbReference type="Proteomes" id="UP000054549"/>
    </source>
</evidence>
<dbReference type="EMBL" id="KN818294">
    <property type="protein sequence ID" value="KIL60715.1"/>
    <property type="molecule type" value="Genomic_DNA"/>
</dbReference>
<accession>A0A0C2SCP1</accession>
<dbReference type="HOGENOM" id="CLU_2497422_0_0_1"/>
<reference evidence="1 2" key="1">
    <citation type="submission" date="2014-04" db="EMBL/GenBank/DDBJ databases">
        <title>Evolutionary Origins and Diversification of the Mycorrhizal Mutualists.</title>
        <authorList>
            <consortium name="DOE Joint Genome Institute"/>
            <consortium name="Mycorrhizal Genomics Consortium"/>
            <person name="Kohler A."/>
            <person name="Kuo A."/>
            <person name="Nagy L.G."/>
            <person name="Floudas D."/>
            <person name="Copeland A."/>
            <person name="Barry K.W."/>
            <person name="Cichocki N."/>
            <person name="Veneault-Fourrey C."/>
            <person name="LaButti K."/>
            <person name="Lindquist E.A."/>
            <person name="Lipzen A."/>
            <person name="Lundell T."/>
            <person name="Morin E."/>
            <person name="Murat C."/>
            <person name="Riley R."/>
            <person name="Ohm R."/>
            <person name="Sun H."/>
            <person name="Tunlid A."/>
            <person name="Henrissat B."/>
            <person name="Grigoriev I.V."/>
            <person name="Hibbett D.S."/>
            <person name="Martin F."/>
        </authorList>
    </citation>
    <scope>NUCLEOTIDE SEQUENCE [LARGE SCALE GENOMIC DNA]</scope>
    <source>
        <strain evidence="1 2">Koide BX008</strain>
    </source>
</reference>
<proteinExistence type="predicted"/>
<organism evidence="1 2">
    <name type="scientific">Amanita muscaria (strain Koide BX008)</name>
    <dbReference type="NCBI Taxonomy" id="946122"/>
    <lineage>
        <taxon>Eukaryota</taxon>
        <taxon>Fungi</taxon>
        <taxon>Dikarya</taxon>
        <taxon>Basidiomycota</taxon>
        <taxon>Agaricomycotina</taxon>
        <taxon>Agaricomycetes</taxon>
        <taxon>Agaricomycetidae</taxon>
        <taxon>Agaricales</taxon>
        <taxon>Pluteineae</taxon>
        <taxon>Amanitaceae</taxon>
        <taxon>Amanita</taxon>
    </lineage>
</organism>
<dbReference type="AlphaFoldDB" id="A0A0C2SCP1"/>
<sequence>MTAGADASGDWCTMGKYGMRSVTPFPPPRGPCLENDFVKASVKLKLKLTLQSTWAEREYGQRSVDEFSRLQVGSTYSVFIVCPFFS</sequence>